<feature type="region of interest" description="Disordered" evidence="1">
    <location>
        <begin position="46"/>
        <end position="134"/>
    </location>
</feature>
<gene>
    <name evidence="2" type="ORF">NDU88_000146</name>
</gene>
<sequence length="134" mass="14325">MDPRVEEAMRLLREAGCLDLLADGGACRERPTRQAASGVAAAVAACSPPRKSGGRRAPQLRSVRAGMGRAGGAGVPSRRGVYGLTWHPGPLGARRQRSLSRVEPGAGPERPRSRFRRQRDCCRGGRAPWGCGRQ</sequence>
<dbReference type="AlphaFoldDB" id="A0AAV7S6Y5"/>
<accession>A0AAV7S6Y5</accession>
<organism evidence="2 3">
    <name type="scientific">Pleurodeles waltl</name>
    <name type="common">Iberian ribbed newt</name>
    <dbReference type="NCBI Taxonomy" id="8319"/>
    <lineage>
        <taxon>Eukaryota</taxon>
        <taxon>Metazoa</taxon>
        <taxon>Chordata</taxon>
        <taxon>Craniata</taxon>
        <taxon>Vertebrata</taxon>
        <taxon>Euteleostomi</taxon>
        <taxon>Amphibia</taxon>
        <taxon>Batrachia</taxon>
        <taxon>Caudata</taxon>
        <taxon>Salamandroidea</taxon>
        <taxon>Salamandridae</taxon>
        <taxon>Pleurodelinae</taxon>
        <taxon>Pleurodeles</taxon>
    </lineage>
</organism>
<dbReference type="Proteomes" id="UP001066276">
    <property type="component" value="Chromosome 4_2"/>
</dbReference>
<keyword evidence="3" id="KW-1185">Reference proteome</keyword>
<proteinExistence type="predicted"/>
<protein>
    <submittedName>
        <fullName evidence="2">Uncharacterized protein</fullName>
    </submittedName>
</protein>
<dbReference type="EMBL" id="JANPWB010000008">
    <property type="protein sequence ID" value="KAJ1159641.1"/>
    <property type="molecule type" value="Genomic_DNA"/>
</dbReference>
<comment type="caution">
    <text evidence="2">The sequence shown here is derived from an EMBL/GenBank/DDBJ whole genome shotgun (WGS) entry which is preliminary data.</text>
</comment>
<evidence type="ECO:0000313" key="2">
    <source>
        <dbReference type="EMBL" id="KAJ1159641.1"/>
    </source>
</evidence>
<reference evidence="2" key="1">
    <citation type="journal article" date="2022" name="bioRxiv">
        <title>Sequencing and chromosome-scale assembly of the giantPleurodeles waltlgenome.</title>
        <authorList>
            <person name="Brown T."/>
            <person name="Elewa A."/>
            <person name="Iarovenko S."/>
            <person name="Subramanian E."/>
            <person name="Araus A.J."/>
            <person name="Petzold A."/>
            <person name="Susuki M."/>
            <person name="Suzuki K.-i.T."/>
            <person name="Hayashi T."/>
            <person name="Toyoda A."/>
            <person name="Oliveira C."/>
            <person name="Osipova E."/>
            <person name="Leigh N.D."/>
            <person name="Simon A."/>
            <person name="Yun M.H."/>
        </authorList>
    </citation>
    <scope>NUCLEOTIDE SEQUENCE</scope>
    <source>
        <strain evidence="2">20211129_DDA</strain>
        <tissue evidence="2">Liver</tissue>
    </source>
</reference>
<name>A0AAV7S6Y5_PLEWA</name>
<evidence type="ECO:0000313" key="3">
    <source>
        <dbReference type="Proteomes" id="UP001066276"/>
    </source>
</evidence>
<evidence type="ECO:0000256" key="1">
    <source>
        <dbReference type="SAM" id="MobiDB-lite"/>
    </source>
</evidence>